<evidence type="ECO:0000313" key="2">
    <source>
        <dbReference type="EMBL" id="TNN29260.1"/>
    </source>
</evidence>
<dbReference type="EMBL" id="SRLO01005864">
    <property type="protein sequence ID" value="TNN29260.1"/>
    <property type="molecule type" value="Genomic_DNA"/>
</dbReference>
<keyword evidence="3" id="KW-1185">Reference proteome</keyword>
<evidence type="ECO:0000256" key="1">
    <source>
        <dbReference type="SAM" id="MobiDB-lite"/>
    </source>
</evidence>
<protein>
    <submittedName>
        <fullName evidence="2">Serine/threonine-protein kinase WNK1</fullName>
    </submittedName>
</protein>
<evidence type="ECO:0000313" key="3">
    <source>
        <dbReference type="Proteomes" id="UP000314294"/>
    </source>
</evidence>
<keyword evidence="2" id="KW-0418">Kinase</keyword>
<reference evidence="2 3" key="1">
    <citation type="submission" date="2019-03" db="EMBL/GenBank/DDBJ databases">
        <title>First draft genome of Liparis tanakae, snailfish: a comprehensive survey of snailfish specific genes.</title>
        <authorList>
            <person name="Kim W."/>
            <person name="Song I."/>
            <person name="Jeong J.-H."/>
            <person name="Kim D."/>
            <person name="Kim S."/>
            <person name="Ryu S."/>
            <person name="Song J.Y."/>
            <person name="Lee S.K."/>
        </authorList>
    </citation>
    <scope>NUCLEOTIDE SEQUENCE [LARGE SCALE GENOMIC DNA]</scope>
    <source>
        <tissue evidence="2">Muscle</tissue>
    </source>
</reference>
<keyword evidence="2" id="KW-0808">Transferase</keyword>
<gene>
    <name evidence="2" type="primary">WNK1_0</name>
    <name evidence="2" type="ORF">EYF80_060592</name>
</gene>
<dbReference type="OrthoDB" id="4062651at2759"/>
<comment type="caution">
    <text evidence="2">The sequence shown here is derived from an EMBL/GenBank/DDBJ whole genome shotgun (WGS) entry which is preliminary data.</text>
</comment>
<sequence>MREIQALHSRQKEEIDGLFTRLGKVTRPGCVCPSATSGIPYGSTLSAQSAPTVYPGPPAPGGSAESRSSTLLQPLKPSPSGNNSCSSYASEAALSVPSLCAPTPGCVKFSWGSERLAFKPGGRRTRFLSTPCLALCV</sequence>
<name>A0A4Z2EL07_9TELE</name>
<organism evidence="2 3">
    <name type="scientific">Liparis tanakae</name>
    <name type="common">Tanaka's snailfish</name>
    <dbReference type="NCBI Taxonomy" id="230148"/>
    <lineage>
        <taxon>Eukaryota</taxon>
        <taxon>Metazoa</taxon>
        <taxon>Chordata</taxon>
        <taxon>Craniata</taxon>
        <taxon>Vertebrata</taxon>
        <taxon>Euteleostomi</taxon>
        <taxon>Actinopterygii</taxon>
        <taxon>Neopterygii</taxon>
        <taxon>Teleostei</taxon>
        <taxon>Neoteleostei</taxon>
        <taxon>Acanthomorphata</taxon>
        <taxon>Eupercaria</taxon>
        <taxon>Perciformes</taxon>
        <taxon>Cottioidei</taxon>
        <taxon>Cottales</taxon>
        <taxon>Liparidae</taxon>
        <taxon>Liparis</taxon>
    </lineage>
</organism>
<feature type="region of interest" description="Disordered" evidence="1">
    <location>
        <begin position="47"/>
        <end position="87"/>
    </location>
</feature>
<dbReference type="GO" id="GO:0016301">
    <property type="term" value="F:kinase activity"/>
    <property type="evidence" value="ECO:0007669"/>
    <property type="project" value="UniProtKB-KW"/>
</dbReference>
<dbReference type="AlphaFoldDB" id="A0A4Z2EL07"/>
<proteinExistence type="predicted"/>
<dbReference type="Proteomes" id="UP000314294">
    <property type="component" value="Unassembled WGS sequence"/>
</dbReference>
<accession>A0A4Z2EL07</accession>